<organism evidence="2">
    <name type="scientific">Anguilla anguilla</name>
    <name type="common">European freshwater eel</name>
    <name type="synonym">Muraena anguilla</name>
    <dbReference type="NCBI Taxonomy" id="7936"/>
    <lineage>
        <taxon>Eukaryota</taxon>
        <taxon>Metazoa</taxon>
        <taxon>Chordata</taxon>
        <taxon>Craniata</taxon>
        <taxon>Vertebrata</taxon>
        <taxon>Euteleostomi</taxon>
        <taxon>Actinopterygii</taxon>
        <taxon>Neopterygii</taxon>
        <taxon>Teleostei</taxon>
        <taxon>Anguilliformes</taxon>
        <taxon>Anguillidae</taxon>
        <taxon>Anguilla</taxon>
    </lineage>
</organism>
<reference evidence="2" key="2">
    <citation type="journal article" date="2015" name="Fish Shellfish Immunol.">
        <title>Early steps in the European eel (Anguilla anguilla)-Vibrio vulnificus interaction in the gills: Role of the RtxA13 toxin.</title>
        <authorList>
            <person name="Callol A."/>
            <person name="Pajuelo D."/>
            <person name="Ebbesson L."/>
            <person name="Teles M."/>
            <person name="MacKenzie S."/>
            <person name="Amaro C."/>
        </authorList>
    </citation>
    <scope>NUCLEOTIDE SEQUENCE</scope>
</reference>
<keyword evidence="1" id="KW-0812">Transmembrane</keyword>
<keyword evidence="1" id="KW-0472">Membrane</keyword>
<dbReference type="EMBL" id="GBXM01014771">
    <property type="protein sequence ID" value="JAH93806.1"/>
    <property type="molecule type" value="Transcribed_RNA"/>
</dbReference>
<proteinExistence type="predicted"/>
<accession>A0A0E9WU94</accession>
<evidence type="ECO:0000313" key="2">
    <source>
        <dbReference type="EMBL" id="JAH93806.1"/>
    </source>
</evidence>
<name>A0A0E9WU94_ANGAN</name>
<protein>
    <submittedName>
        <fullName evidence="2">Uncharacterized protein</fullName>
    </submittedName>
</protein>
<feature type="transmembrane region" description="Helical" evidence="1">
    <location>
        <begin position="29"/>
        <end position="51"/>
    </location>
</feature>
<keyword evidence="1" id="KW-1133">Transmembrane helix</keyword>
<dbReference type="AlphaFoldDB" id="A0A0E9WU94"/>
<reference evidence="2" key="1">
    <citation type="submission" date="2014-11" db="EMBL/GenBank/DDBJ databases">
        <authorList>
            <person name="Amaro Gonzalez C."/>
        </authorList>
    </citation>
    <scope>NUCLEOTIDE SEQUENCE</scope>
</reference>
<evidence type="ECO:0000256" key="1">
    <source>
        <dbReference type="SAM" id="Phobius"/>
    </source>
</evidence>
<sequence length="95" mass="10401">MLLALAFICATCFFPPHLSKLICHWSVLLVLICAALALDGVMAVVSLNLNFSGQAGMPKISPILHYGQNALFPNNQCLLVWHVSGPKNVYKYLIC</sequence>